<evidence type="ECO:0000256" key="7">
    <source>
        <dbReference type="RuleBase" id="RU363032"/>
    </source>
</evidence>
<dbReference type="CDD" id="cd06261">
    <property type="entry name" value="TM_PBP2"/>
    <property type="match status" value="1"/>
</dbReference>
<keyword evidence="2 7" id="KW-0813">Transport</keyword>
<keyword evidence="6 7" id="KW-0472">Membrane</keyword>
<evidence type="ECO:0000256" key="1">
    <source>
        <dbReference type="ARBA" id="ARBA00004651"/>
    </source>
</evidence>
<comment type="subcellular location">
    <subcellularLocation>
        <location evidence="1 7">Cell membrane</location>
        <topology evidence="1 7">Multi-pass membrane protein</topology>
    </subcellularLocation>
</comment>
<evidence type="ECO:0000256" key="4">
    <source>
        <dbReference type="ARBA" id="ARBA00022692"/>
    </source>
</evidence>
<dbReference type="PROSITE" id="PS50928">
    <property type="entry name" value="ABC_TM1"/>
    <property type="match status" value="1"/>
</dbReference>
<evidence type="ECO:0000259" key="8">
    <source>
        <dbReference type="PROSITE" id="PS50928"/>
    </source>
</evidence>
<keyword evidence="3" id="KW-1003">Cell membrane</keyword>
<organism evidence="9 10">
    <name type="scientific">Luteococcus peritonei</name>
    <dbReference type="NCBI Taxonomy" id="88874"/>
    <lineage>
        <taxon>Bacteria</taxon>
        <taxon>Bacillati</taxon>
        <taxon>Actinomycetota</taxon>
        <taxon>Actinomycetes</taxon>
        <taxon>Propionibacteriales</taxon>
        <taxon>Propionibacteriaceae</taxon>
        <taxon>Luteococcus</taxon>
    </lineage>
</organism>
<evidence type="ECO:0000256" key="2">
    <source>
        <dbReference type="ARBA" id="ARBA00022448"/>
    </source>
</evidence>
<evidence type="ECO:0000313" key="10">
    <source>
        <dbReference type="Proteomes" id="UP001597326"/>
    </source>
</evidence>
<keyword evidence="5 7" id="KW-1133">Transmembrane helix</keyword>
<comment type="caution">
    <text evidence="9">The sequence shown here is derived from an EMBL/GenBank/DDBJ whole genome shotgun (WGS) entry which is preliminary data.</text>
</comment>
<dbReference type="Pfam" id="PF00528">
    <property type="entry name" value="BPD_transp_1"/>
    <property type="match status" value="1"/>
</dbReference>
<dbReference type="PANTHER" id="PTHR43744">
    <property type="entry name" value="ABC TRANSPORTER PERMEASE PROTEIN MG189-RELATED-RELATED"/>
    <property type="match status" value="1"/>
</dbReference>
<keyword evidence="4 7" id="KW-0812">Transmembrane</keyword>
<feature type="transmembrane region" description="Helical" evidence="7">
    <location>
        <begin position="71"/>
        <end position="96"/>
    </location>
</feature>
<evidence type="ECO:0000313" key="9">
    <source>
        <dbReference type="EMBL" id="MFD1889164.1"/>
    </source>
</evidence>
<sequence>MNRSRRNPLFWVMMVLLSAVFVFPIAYMILTAFKTRVESQQVPPTVLPEHWTLGAFRTLLFVDDASPVLRWLANSTIAATLFALLSVTICAMAGYALARLQFRGRDTIFKLIIATMFVPGFVFLMPNFELMNKLAWLDTFQALVIPGAASAFGLFFMRQFFLGLPVELEESSRIDGAGPLRTFFQIVLPNARPAVMTLLVLQFLANWNDFIWPLYTMFSDTMLTLPVGLSRLQGAYTIDYPVIMAGATIAAVPVLILFVLLQRYIIQGVASSGLK</sequence>
<dbReference type="RefSeq" id="WP_343873876.1">
    <property type="nucleotide sequence ID" value="NZ_BAAAIX010000021.1"/>
</dbReference>
<dbReference type="InterPro" id="IPR035906">
    <property type="entry name" value="MetI-like_sf"/>
</dbReference>
<dbReference type="SUPFAM" id="SSF161098">
    <property type="entry name" value="MetI-like"/>
    <property type="match status" value="1"/>
</dbReference>
<evidence type="ECO:0000256" key="3">
    <source>
        <dbReference type="ARBA" id="ARBA00022475"/>
    </source>
</evidence>
<feature type="domain" description="ABC transmembrane type-1" evidence="8">
    <location>
        <begin position="72"/>
        <end position="261"/>
    </location>
</feature>
<protein>
    <submittedName>
        <fullName evidence="9">Carbohydrate ABC transporter permease</fullName>
    </submittedName>
</protein>
<dbReference type="Proteomes" id="UP001597326">
    <property type="component" value="Unassembled WGS sequence"/>
</dbReference>
<feature type="transmembrane region" description="Helical" evidence="7">
    <location>
        <begin position="242"/>
        <end position="266"/>
    </location>
</feature>
<gene>
    <name evidence="9" type="ORF">ACFSCS_03055</name>
</gene>
<dbReference type="EMBL" id="JBHUFZ010000007">
    <property type="protein sequence ID" value="MFD1889164.1"/>
    <property type="molecule type" value="Genomic_DNA"/>
</dbReference>
<feature type="transmembrane region" description="Helical" evidence="7">
    <location>
        <begin position="9"/>
        <end position="30"/>
    </location>
</feature>
<dbReference type="Gene3D" id="1.10.3720.10">
    <property type="entry name" value="MetI-like"/>
    <property type="match status" value="1"/>
</dbReference>
<feature type="transmembrane region" description="Helical" evidence="7">
    <location>
        <begin position="108"/>
        <end position="128"/>
    </location>
</feature>
<keyword evidence="10" id="KW-1185">Reference proteome</keyword>
<proteinExistence type="inferred from homology"/>
<reference evidence="10" key="1">
    <citation type="journal article" date="2019" name="Int. J. Syst. Evol. Microbiol.">
        <title>The Global Catalogue of Microorganisms (GCM) 10K type strain sequencing project: providing services to taxonomists for standard genome sequencing and annotation.</title>
        <authorList>
            <consortium name="The Broad Institute Genomics Platform"/>
            <consortium name="The Broad Institute Genome Sequencing Center for Infectious Disease"/>
            <person name="Wu L."/>
            <person name="Ma J."/>
        </authorList>
    </citation>
    <scope>NUCLEOTIDE SEQUENCE [LARGE SCALE GENOMIC DNA]</scope>
    <source>
        <strain evidence="10">CAIM 431</strain>
    </source>
</reference>
<name>A0ABW4RSV8_9ACTN</name>
<feature type="transmembrane region" description="Helical" evidence="7">
    <location>
        <begin position="182"/>
        <end position="204"/>
    </location>
</feature>
<comment type="similarity">
    <text evidence="7">Belongs to the binding-protein-dependent transport system permease family.</text>
</comment>
<accession>A0ABW4RSV8</accession>
<evidence type="ECO:0000256" key="6">
    <source>
        <dbReference type="ARBA" id="ARBA00023136"/>
    </source>
</evidence>
<evidence type="ECO:0000256" key="5">
    <source>
        <dbReference type="ARBA" id="ARBA00022989"/>
    </source>
</evidence>
<feature type="transmembrane region" description="Helical" evidence="7">
    <location>
        <begin position="140"/>
        <end position="161"/>
    </location>
</feature>
<dbReference type="InterPro" id="IPR000515">
    <property type="entry name" value="MetI-like"/>
</dbReference>
<dbReference type="PANTHER" id="PTHR43744:SF12">
    <property type="entry name" value="ABC TRANSPORTER PERMEASE PROTEIN MG189-RELATED"/>
    <property type="match status" value="1"/>
</dbReference>